<accession>A0A1G4K0M1</accession>
<protein>
    <submittedName>
        <fullName evidence="1">LADA_0H04258g1_1</fullName>
    </submittedName>
</protein>
<dbReference type="Gene3D" id="2.60.40.640">
    <property type="match status" value="1"/>
</dbReference>
<organism evidence="1 2">
    <name type="scientific">Lachancea dasiensis</name>
    <dbReference type="NCBI Taxonomy" id="1072105"/>
    <lineage>
        <taxon>Eukaryota</taxon>
        <taxon>Fungi</taxon>
        <taxon>Dikarya</taxon>
        <taxon>Ascomycota</taxon>
        <taxon>Saccharomycotina</taxon>
        <taxon>Saccharomycetes</taxon>
        <taxon>Saccharomycetales</taxon>
        <taxon>Saccharomycetaceae</taxon>
        <taxon>Lachancea</taxon>
    </lineage>
</organism>
<evidence type="ECO:0000313" key="2">
    <source>
        <dbReference type="Proteomes" id="UP000190274"/>
    </source>
</evidence>
<dbReference type="AlphaFoldDB" id="A0A1G4K0M1"/>
<dbReference type="InterPro" id="IPR014752">
    <property type="entry name" value="Arrestin-like_C"/>
</dbReference>
<dbReference type="OrthoDB" id="4061472at2759"/>
<keyword evidence="2" id="KW-1185">Reference proteome</keyword>
<dbReference type="EMBL" id="LT598461">
    <property type="protein sequence ID" value="SCU97068.1"/>
    <property type="molecule type" value="Genomic_DNA"/>
</dbReference>
<gene>
    <name evidence="1" type="ORF">LADA_0H04258G</name>
</gene>
<name>A0A1G4K0M1_9SACH</name>
<reference evidence="1 2" key="1">
    <citation type="submission" date="2016-03" db="EMBL/GenBank/DDBJ databases">
        <authorList>
            <person name="Devillers H."/>
        </authorList>
    </citation>
    <scope>NUCLEOTIDE SEQUENCE [LARGE SCALE GENOMIC DNA]</scope>
    <source>
        <strain evidence="1">CBS 10888</strain>
    </source>
</reference>
<proteinExistence type="predicted"/>
<dbReference type="Proteomes" id="UP000190274">
    <property type="component" value="Chromosome H"/>
</dbReference>
<evidence type="ECO:0000313" key="1">
    <source>
        <dbReference type="EMBL" id="SCU97068.1"/>
    </source>
</evidence>
<sequence length="499" mass="55707">MLVGLKSKAPFRYFVSGCQSHYHNNSACRDKKHTTLTRRVDKHAKPYPEPQSLRLVDLKRTGDLLKHEATSIPAIEYDPFNLVDNPCITNYDSDQLQISLDLDSDTFWVKPAGFSERNDSSSVGTMSGRLRVVVKGSEPIALTNMQTRLSGYTCEYAFKPGKCKRSGHVEMVNSPKSGSSSGKTPFIQDVIYFNGRAELERNKPVLLRPGIYDYKFEFIIDSRLFPPSTATHLGSTTYRLESFVTVPKRSKVNDTVLLTSSLNLVRVLQQEARGGFLESGELHTSYRDGLLDCHVSLDSYVVEFDTPFLLSLQLVRQRECQIKFVQIGILQTISVPYMSNDNGPILNDDYQQRQTSLLHRVGGFDAAAMRYNLKIGNLTLPPSLKQGKYDNNFFPSYGDYNVRLSSTRSSRPRLKISHELNVLITLVQEDAKKACLSVKIPILVVDKDSGINSQLPRYEPSGLNLRQCSSDGSDTSGASVLSPPDYVVACSEGGEMILS</sequence>